<feature type="compositionally biased region" description="Low complexity" evidence="9">
    <location>
        <begin position="105"/>
        <end position="120"/>
    </location>
</feature>
<keyword evidence="7" id="KW-0539">Nucleus</keyword>
<keyword evidence="5" id="KW-0238">DNA-binding</keyword>
<dbReference type="EMBL" id="CP023326">
    <property type="protein sequence ID" value="ATY65750.1"/>
    <property type="molecule type" value="Genomic_DNA"/>
</dbReference>
<organism evidence="11 12">
    <name type="scientific">Cordyceps militaris</name>
    <name type="common">Caterpillar fungus</name>
    <name type="synonym">Clavaria militaris</name>
    <dbReference type="NCBI Taxonomy" id="73501"/>
    <lineage>
        <taxon>Eukaryota</taxon>
        <taxon>Fungi</taxon>
        <taxon>Dikarya</taxon>
        <taxon>Ascomycota</taxon>
        <taxon>Pezizomycotina</taxon>
        <taxon>Sordariomycetes</taxon>
        <taxon>Hypocreomycetidae</taxon>
        <taxon>Hypocreales</taxon>
        <taxon>Cordycipitaceae</taxon>
        <taxon>Cordyceps</taxon>
    </lineage>
</organism>
<reference evidence="11 12" key="1">
    <citation type="journal article" date="2017" name="BMC Genomics">
        <title>Chromosome level assembly and secondary metabolite potential of the parasitic fungus Cordyceps militaris.</title>
        <authorList>
            <person name="Kramer G.J."/>
            <person name="Nodwell J.R."/>
        </authorList>
    </citation>
    <scope>NUCLEOTIDE SEQUENCE [LARGE SCALE GENOMIC DNA]</scope>
    <source>
        <strain evidence="11 12">ATCC 34164</strain>
    </source>
</reference>
<comment type="function">
    <text evidence="1">Putative transcription factor.</text>
</comment>
<dbReference type="SUPFAM" id="SSF57959">
    <property type="entry name" value="Leucine zipper domain"/>
    <property type="match status" value="1"/>
</dbReference>
<evidence type="ECO:0000256" key="2">
    <source>
        <dbReference type="ARBA" id="ARBA00004123"/>
    </source>
</evidence>
<evidence type="ECO:0000256" key="9">
    <source>
        <dbReference type="SAM" id="MobiDB-lite"/>
    </source>
</evidence>
<evidence type="ECO:0000256" key="5">
    <source>
        <dbReference type="ARBA" id="ARBA00023125"/>
    </source>
</evidence>
<feature type="compositionally biased region" description="Polar residues" evidence="9">
    <location>
        <begin position="126"/>
        <end position="138"/>
    </location>
</feature>
<dbReference type="GO" id="GO:0001228">
    <property type="term" value="F:DNA-binding transcription activator activity, RNA polymerase II-specific"/>
    <property type="evidence" value="ECO:0007669"/>
    <property type="project" value="TreeGrafter"/>
</dbReference>
<sequence>MSKPSTSRSDNFVPAMQLLGDDVLYLCSADWVAGLGLGSAYANSMAMSLTPSLHSHMTPLAPHAQSLPLDMYPDMPELTFKHGHYLTVDSQLPWSAESLMVPSLSREVSSQESNSSSPPEARLPSESPSFQDTDTTPSAEAPKKPRRSRPNRYKNAAPAVIQRRRAANRKSQQAYRKRKDDRIAELEELLDQAARRAHDMNRAYVRLRAGYEQLLVIGGAEAAGHPPSVASTGEEEKAFLALASFAQPPSDHGLSHPPHPQQATGVYHVTGSHDARLG</sequence>
<evidence type="ECO:0000259" key="10">
    <source>
        <dbReference type="PROSITE" id="PS00036"/>
    </source>
</evidence>
<feature type="domain" description="BZIP" evidence="10">
    <location>
        <begin position="163"/>
        <end position="178"/>
    </location>
</feature>
<gene>
    <name evidence="11" type="ORF">A9K55_001315</name>
</gene>
<dbReference type="GO" id="GO:0000976">
    <property type="term" value="F:transcription cis-regulatory region binding"/>
    <property type="evidence" value="ECO:0007669"/>
    <property type="project" value="InterPro"/>
</dbReference>
<evidence type="ECO:0000256" key="4">
    <source>
        <dbReference type="ARBA" id="ARBA00023015"/>
    </source>
</evidence>
<feature type="region of interest" description="Disordered" evidence="9">
    <location>
        <begin position="105"/>
        <end position="179"/>
    </location>
</feature>
<proteinExistence type="inferred from homology"/>
<dbReference type="InterPro" id="IPR050936">
    <property type="entry name" value="AP-1-like"/>
</dbReference>
<protein>
    <recommendedName>
        <fullName evidence="8">Putative transcription factor kapC</fullName>
    </recommendedName>
</protein>
<dbReference type="AlphaFoldDB" id="A0A2H4SRL4"/>
<keyword evidence="6" id="KW-0804">Transcription</keyword>
<name>A0A2H4SRL4_CORMI</name>
<dbReference type="InterPro" id="IPR046347">
    <property type="entry name" value="bZIP_sf"/>
</dbReference>
<dbReference type="VEuPathDB" id="FungiDB:A9K55_001315"/>
<dbReference type="OrthoDB" id="2593073at2759"/>
<dbReference type="PANTHER" id="PTHR40621">
    <property type="entry name" value="TRANSCRIPTION FACTOR KAPC-RELATED"/>
    <property type="match status" value="1"/>
</dbReference>
<keyword evidence="4" id="KW-0805">Transcription regulation</keyword>
<dbReference type="CDD" id="cd14688">
    <property type="entry name" value="bZIP_YAP"/>
    <property type="match status" value="1"/>
</dbReference>
<evidence type="ECO:0000256" key="3">
    <source>
        <dbReference type="ARBA" id="ARBA00007163"/>
    </source>
</evidence>
<feature type="region of interest" description="Disordered" evidence="9">
    <location>
        <begin position="247"/>
        <end position="278"/>
    </location>
</feature>
<evidence type="ECO:0000256" key="1">
    <source>
        <dbReference type="ARBA" id="ARBA00004049"/>
    </source>
</evidence>
<evidence type="ECO:0000256" key="7">
    <source>
        <dbReference type="ARBA" id="ARBA00023242"/>
    </source>
</evidence>
<dbReference type="PROSITE" id="PS00036">
    <property type="entry name" value="BZIP_BASIC"/>
    <property type="match status" value="1"/>
</dbReference>
<evidence type="ECO:0000256" key="8">
    <source>
        <dbReference type="ARBA" id="ARBA00044067"/>
    </source>
</evidence>
<dbReference type="GO" id="GO:0090575">
    <property type="term" value="C:RNA polymerase II transcription regulator complex"/>
    <property type="evidence" value="ECO:0007669"/>
    <property type="project" value="TreeGrafter"/>
</dbReference>
<evidence type="ECO:0000313" key="11">
    <source>
        <dbReference type="EMBL" id="ATY65750.1"/>
    </source>
</evidence>
<accession>A0A2H4SRL4</accession>
<comment type="similarity">
    <text evidence="3">Belongs to the bZIP family.</text>
</comment>
<evidence type="ECO:0000313" key="12">
    <source>
        <dbReference type="Proteomes" id="UP000323067"/>
    </source>
</evidence>
<comment type="subcellular location">
    <subcellularLocation>
        <location evidence="2">Nucleus</location>
    </subcellularLocation>
</comment>
<dbReference type="InterPro" id="IPR004827">
    <property type="entry name" value="bZIP"/>
</dbReference>
<dbReference type="Proteomes" id="UP000323067">
    <property type="component" value="Chromosome iii"/>
</dbReference>
<dbReference type="PANTHER" id="PTHR40621:SF11">
    <property type="entry name" value="TRANSCRIPTION FACTOR KAPC-RELATED"/>
    <property type="match status" value="1"/>
</dbReference>
<dbReference type="Gene3D" id="1.20.5.170">
    <property type="match status" value="1"/>
</dbReference>
<evidence type="ECO:0000256" key="6">
    <source>
        <dbReference type="ARBA" id="ARBA00023163"/>
    </source>
</evidence>
<dbReference type="VEuPathDB" id="FungiDB:CCM_08379"/>